<proteinExistence type="predicted"/>
<reference evidence="1 2" key="1">
    <citation type="journal article" date="2024" name="Plant Biotechnol. J.">
        <title>Genome and CRISPR/Cas9 system of a widespread forest tree (Populus alba) in the world.</title>
        <authorList>
            <person name="Liu Y.J."/>
            <person name="Jiang P.F."/>
            <person name="Han X.M."/>
            <person name="Li X.Y."/>
            <person name="Wang H.M."/>
            <person name="Wang Y.J."/>
            <person name="Wang X.X."/>
            <person name="Zeng Q.Y."/>
        </authorList>
    </citation>
    <scope>NUCLEOTIDE SEQUENCE [LARGE SCALE GENOMIC DNA]</scope>
    <source>
        <strain evidence="2">cv. PAL-ZL1</strain>
    </source>
</reference>
<evidence type="ECO:0000313" key="1">
    <source>
        <dbReference type="EMBL" id="KAL3568325.1"/>
    </source>
</evidence>
<evidence type="ECO:0000313" key="2">
    <source>
        <dbReference type="Proteomes" id="UP000309997"/>
    </source>
</evidence>
<sequence>MARRRSVYTLDTIYRKGKSTESKCSSSPSALTRLRRASPRYALSTSPLSLMINFQAPVGVHVDVHIVLSLSMVFFFVKEKILIHPYIYEAETSNLSLEELEEIRRIHASDTAIDREKDSIELRLAKLCLERNIPYLGICRGSQVLNVASGGTLYQDIEKEVSKKIQKIQVSKDYDNYDGHRHVVKGVNRLAQRFVPMAFAPDGLIEGFYDPNACNPEEGKFIMGLQFHPERMRQDDTDKFDYPGCPRAYQEFVKAVIAYRKKLNSSSTSVPRLLKLDQAMEKKRKNIVSAFDLVSLMIILSMQSSTALSLQQENRLKQMGATVRNAGSYIERLRMNEEREDLAKNVMGKMSVEQLSDLLIDGFSCFLVDVSC</sequence>
<organism evidence="1 2">
    <name type="scientific">Populus alba</name>
    <name type="common">White poplar</name>
    <dbReference type="NCBI Taxonomy" id="43335"/>
    <lineage>
        <taxon>Eukaryota</taxon>
        <taxon>Viridiplantae</taxon>
        <taxon>Streptophyta</taxon>
        <taxon>Embryophyta</taxon>
        <taxon>Tracheophyta</taxon>
        <taxon>Spermatophyta</taxon>
        <taxon>Magnoliopsida</taxon>
        <taxon>eudicotyledons</taxon>
        <taxon>Gunneridae</taxon>
        <taxon>Pentapetalae</taxon>
        <taxon>rosids</taxon>
        <taxon>fabids</taxon>
        <taxon>Malpighiales</taxon>
        <taxon>Salicaceae</taxon>
        <taxon>Saliceae</taxon>
        <taxon>Populus</taxon>
    </lineage>
</organism>
<comment type="caution">
    <text evidence="1">The sequence shown here is derived from an EMBL/GenBank/DDBJ whole genome shotgun (WGS) entry which is preliminary data.</text>
</comment>
<gene>
    <name evidence="1" type="ORF">D5086_030976</name>
</gene>
<keyword evidence="2" id="KW-1185">Reference proteome</keyword>
<protein>
    <submittedName>
        <fullName evidence="1">Uncharacterized protein</fullName>
    </submittedName>
</protein>
<dbReference type="Proteomes" id="UP000309997">
    <property type="component" value="Unassembled WGS sequence"/>
</dbReference>
<accession>A0ACC4AQ86</accession>
<name>A0ACC4AQ86_POPAL</name>
<dbReference type="EMBL" id="RCHU02000017">
    <property type="protein sequence ID" value="KAL3568325.1"/>
    <property type="molecule type" value="Genomic_DNA"/>
</dbReference>